<feature type="region of interest" description="Disordered" evidence="1">
    <location>
        <begin position="358"/>
        <end position="403"/>
    </location>
</feature>
<feature type="compositionally biased region" description="Basic and acidic residues" evidence="1">
    <location>
        <begin position="1"/>
        <end position="14"/>
    </location>
</feature>
<reference evidence="2 3" key="1">
    <citation type="submission" date="2023-02" db="EMBL/GenBank/DDBJ databases">
        <title>LHISI_Scaffold_Assembly.</title>
        <authorList>
            <person name="Stuart O.P."/>
            <person name="Cleave R."/>
            <person name="Magrath M.J.L."/>
            <person name="Mikheyev A.S."/>
        </authorList>
    </citation>
    <scope>NUCLEOTIDE SEQUENCE [LARGE SCALE GENOMIC DNA]</scope>
    <source>
        <strain evidence="2">Daus_M_001</strain>
        <tissue evidence="2">Leg muscle</tissue>
    </source>
</reference>
<gene>
    <name evidence="2" type="ORF">PR048_027404</name>
</gene>
<protein>
    <submittedName>
        <fullName evidence="2">Uncharacterized protein</fullName>
    </submittedName>
</protein>
<dbReference type="Proteomes" id="UP001159363">
    <property type="component" value="Chromosome 11"/>
</dbReference>
<sequence length="403" mass="42738">MERRRKESRGDLRENPPTNGIVRHNSHLRKSDDPPPCWWFLDWGGSGRLLDWGGSGGLLDWGGSGGLLNGGGSGGLLDGGGSGGLLDWGGSGGLLDVGGSGGLLVGGGSGGLLDWGGSGGLLYWGRVWPVVGLGRVGRIVGLRRVGRDIGTCTVDMRRCRAETAVAMSVYGTRANSADVLSLGVSKFEDKSISRVAHVNFQTTLQLFDKYTAIGVLCYEPLLVANTCDWWDFLQLCDVTQAEPVSLLASHHGDPGSIPDRVTPDFRKWETCRTTPFVGGFSRGSPFPPPLHSGADPYSLQSPSSTLKTSIFQGISENLVKNKITEINKMTNGNTTVARTIRDVRPTCCLAMRGPVAVGRAPLRPSPPQADPLNTTSPGAGGMIDSRSGSHHNPYSTLLEESTT</sequence>
<feature type="region of interest" description="Disordered" evidence="1">
    <location>
        <begin position="1"/>
        <end position="32"/>
    </location>
</feature>
<proteinExistence type="predicted"/>
<evidence type="ECO:0000256" key="1">
    <source>
        <dbReference type="SAM" id="MobiDB-lite"/>
    </source>
</evidence>
<evidence type="ECO:0000313" key="2">
    <source>
        <dbReference type="EMBL" id="KAJ8871100.1"/>
    </source>
</evidence>
<evidence type="ECO:0000313" key="3">
    <source>
        <dbReference type="Proteomes" id="UP001159363"/>
    </source>
</evidence>
<organism evidence="2 3">
    <name type="scientific">Dryococelus australis</name>
    <dbReference type="NCBI Taxonomy" id="614101"/>
    <lineage>
        <taxon>Eukaryota</taxon>
        <taxon>Metazoa</taxon>
        <taxon>Ecdysozoa</taxon>
        <taxon>Arthropoda</taxon>
        <taxon>Hexapoda</taxon>
        <taxon>Insecta</taxon>
        <taxon>Pterygota</taxon>
        <taxon>Neoptera</taxon>
        <taxon>Polyneoptera</taxon>
        <taxon>Phasmatodea</taxon>
        <taxon>Verophasmatodea</taxon>
        <taxon>Anareolatae</taxon>
        <taxon>Phasmatidae</taxon>
        <taxon>Eurycanthinae</taxon>
        <taxon>Dryococelus</taxon>
    </lineage>
</organism>
<comment type="caution">
    <text evidence="2">The sequence shown here is derived from an EMBL/GenBank/DDBJ whole genome shotgun (WGS) entry which is preliminary data.</text>
</comment>
<dbReference type="EMBL" id="JARBHB010000012">
    <property type="protein sequence ID" value="KAJ8871100.1"/>
    <property type="molecule type" value="Genomic_DNA"/>
</dbReference>
<accession>A0ABQ9GFD5</accession>
<keyword evidence="3" id="KW-1185">Reference proteome</keyword>
<feature type="compositionally biased region" description="Polar residues" evidence="1">
    <location>
        <begin position="390"/>
        <end position="403"/>
    </location>
</feature>
<name>A0ABQ9GFD5_9NEOP</name>